<feature type="transmembrane region" description="Helical" evidence="1">
    <location>
        <begin position="29"/>
        <end position="48"/>
    </location>
</feature>
<keyword evidence="1" id="KW-0472">Membrane</keyword>
<keyword evidence="3" id="KW-1185">Reference proteome</keyword>
<feature type="transmembrane region" description="Helical" evidence="1">
    <location>
        <begin position="102"/>
        <end position="126"/>
    </location>
</feature>
<dbReference type="OrthoDB" id="8481558at2"/>
<dbReference type="RefSeq" id="WP_092313112.1">
    <property type="nucleotide sequence ID" value="NZ_FOZV01000009.1"/>
</dbReference>
<keyword evidence="1" id="KW-1133">Transmembrane helix</keyword>
<reference evidence="3" key="1">
    <citation type="submission" date="2016-10" db="EMBL/GenBank/DDBJ databases">
        <authorList>
            <person name="Varghese N."/>
            <person name="Submissions S."/>
        </authorList>
    </citation>
    <scope>NUCLEOTIDE SEQUENCE [LARGE SCALE GENOMIC DNA]</scope>
    <source>
        <strain evidence="3">CGMCC 1.10683</strain>
    </source>
</reference>
<dbReference type="EMBL" id="FOZV01000009">
    <property type="protein sequence ID" value="SFS87479.1"/>
    <property type="molecule type" value="Genomic_DNA"/>
</dbReference>
<feature type="transmembrane region" description="Helical" evidence="1">
    <location>
        <begin position="60"/>
        <end position="82"/>
    </location>
</feature>
<accession>A0A1I6TE45</accession>
<proteinExistence type="predicted"/>
<feature type="transmembrane region" description="Helical" evidence="1">
    <location>
        <begin position="132"/>
        <end position="153"/>
    </location>
</feature>
<sequence length="170" mass="18368">MTTKIDLRDVFIEHVATLRDESTGKASKLDLFVFFVLPVIIGGGLMIYSENGFDSTSVGIWIGALSIMAGLMVNVLVLLYAVKAVGPGEAEVEKQITLIKQVNANLLFAVLISITAIVLLCIAPLFDDLLERLVSGVIIALLVNFTFTLLMTLKRLKVLVGLRFKDGSAG</sequence>
<evidence type="ECO:0000313" key="3">
    <source>
        <dbReference type="Proteomes" id="UP000198788"/>
    </source>
</evidence>
<gene>
    <name evidence="2" type="ORF">SAMN05192570_3173</name>
</gene>
<keyword evidence="1" id="KW-0812">Transmembrane</keyword>
<evidence type="ECO:0000256" key="1">
    <source>
        <dbReference type="SAM" id="Phobius"/>
    </source>
</evidence>
<evidence type="ECO:0000313" key="2">
    <source>
        <dbReference type="EMBL" id="SFS87479.1"/>
    </source>
</evidence>
<dbReference type="AlphaFoldDB" id="A0A1I6TE45"/>
<dbReference type="Proteomes" id="UP000198788">
    <property type="component" value="Unassembled WGS sequence"/>
</dbReference>
<organism evidence="2 3">
    <name type="scientific">Brevundimonas viscosa</name>
    <dbReference type="NCBI Taxonomy" id="871741"/>
    <lineage>
        <taxon>Bacteria</taxon>
        <taxon>Pseudomonadati</taxon>
        <taxon>Pseudomonadota</taxon>
        <taxon>Alphaproteobacteria</taxon>
        <taxon>Caulobacterales</taxon>
        <taxon>Caulobacteraceae</taxon>
        <taxon>Brevundimonas</taxon>
    </lineage>
</organism>
<name>A0A1I6TE45_9CAUL</name>
<protein>
    <submittedName>
        <fullName evidence="2">Uncharacterized protein</fullName>
    </submittedName>
</protein>